<dbReference type="InterPro" id="IPR036163">
    <property type="entry name" value="HMA_dom_sf"/>
</dbReference>
<dbReference type="PROSITE" id="PS50846">
    <property type="entry name" value="HMA_2"/>
    <property type="match status" value="1"/>
</dbReference>
<proteinExistence type="predicted"/>
<accession>A0A183DTB0</accession>
<evidence type="ECO:0000313" key="3">
    <source>
        <dbReference type="EMBL" id="VDN19571.1"/>
    </source>
</evidence>
<evidence type="ECO:0000313" key="5">
    <source>
        <dbReference type="WBParaSite" id="GPUH_0001196501-mRNA-1"/>
    </source>
</evidence>
<dbReference type="OrthoDB" id="432719at2759"/>
<dbReference type="GO" id="GO:0046872">
    <property type="term" value="F:metal ion binding"/>
    <property type="evidence" value="ECO:0007669"/>
    <property type="project" value="UniProtKB-KW"/>
</dbReference>
<dbReference type="Proteomes" id="UP000271098">
    <property type="component" value="Unassembled WGS sequence"/>
</dbReference>
<evidence type="ECO:0000259" key="2">
    <source>
        <dbReference type="PROSITE" id="PS50846"/>
    </source>
</evidence>
<evidence type="ECO:0000313" key="4">
    <source>
        <dbReference type="Proteomes" id="UP000271098"/>
    </source>
</evidence>
<dbReference type="AlphaFoldDB" id="A0A183DTB0"/>
<dbReference type="Gene3D" id="3.30.70.100">
    <property type="match status" value="1"/>
</dbReference>
<organism evidence="5">
    <name type="scientific">Gongylonema pulchrum</name>
    <dbReference type="NCBI Taxonomy" id="637853"/>
    <lineage>
        <taxon>Eukaryota</taxon>
        <taxon>Metazoa</taxon>
        <taxon>Ecdysozoa</taxon>
        <taxon>Nematoda</taxon>
        <taxon>Chromadorea</taxon>
        <taxon>Rhabditida</taxon>
        <taxon>Spirurina</taxon>
        <taxon>Spiruromorpha</taxon>
        <taxon>Spiruroidea</taxon>
        <taxon>Gongylonematidae</taxon>
        <taxon>Gongylonema</taxon>
    </lineage>
</organism>
<keyword evidence="1" id="KW-0479">Metal-binding</keyword>
<sequence length="116" mass="12797">MAEEDSVEKLLTFLSPPAAAATSNERKVAVIDVQGMTCHSCVNNILENLRSHAGIHRAGVSLKQNEAVVEFDADLNSGESIASIIDSMGFDAKLKYIKSESFFLISRSFIFFFFFL</sequence>
<dbReference type="WBParaSite" id="GPUH_0001196501-mRNA-1">
    <property type="protein sequence ID" value="GPUH_0001196501-mRNA-1"/>
    <property type="gene ID" value="GPUH_0001196501"/>
</dbReference>
<feature type="domain" description="HMA" evidence="2">
    <location>
        <begin position="27"/>
        <end position="93"/>
    </location>
</feature>
<dbReference type="FunFam" id="3.30.70.100:FF:000001">
    <property type="entry name" value="ATPase copper transporting beta"/>
    <property type="match status" value="1"/>
</dbReference>
<dbReference type="InterPro" id="IPR006121">
    <property type="entry name" value="HMA_dom"/>
</dbReference>
<keyword evidence="4" id="KW-1185">Reference proteome</keyword>
<dbReference type="SUPFAM" id="SSF55008">
    <property type="entry name" value="HMA, heavy metal-associated domain"/>
    <property type="match status" value="1"/>
</dbReference>
<dbReference type="Pfam" id="PF00403">
    <property type="entry name" value="HMA"/>
    <property type="match status" value="1"/>
</dbReference>
<dbReference type="EMBL" id="UYRT01078931">
    <property type="protein sequence ID" value="VDN19571.1"/>
    <property type="molecule type" value="Genomic_DNA"/>
</dbReference>
<protein>
    <submittedName>
        <fullName evidence="5">HMA domain-containing protein</fullName>
    </submittedName>
</protein>
<dbReference type="PANTHER" id="PTHR46594:SF4">
    <property type="entry name" value="P-TYPE CATION-TRANSPORTING ATPASE"/>
    <property type="match status" value="1"/>
</dbReference>
<dbReference type="PANTHER" id="PTHR46594">
    <property type="entry name" value="P-TYPE CATION-TRANSPORTING ATPASE"/>
    <property type="match status" value="1"/>
</dbReference>
<evidence type="ECO:0000256" key="1">
    <source>
        <dbReference type="ARBA" id="ARBA00022723"/>
    </source>
</evidence>
<name>A0A183DTB0_9BILA</name>
<dbReference type="CDD" id="cd00371">
    <property type="entry name" value="HMA"/>
    <property type="match status" value="1"/>
</dbReference>
<reference evidence="5" key="1">
    <citation type="submission" date="2016-06" db="UniProtKB">
        <authorList>
            <consortium name="WormBaseParasite"/>
        </authorList>
    </citation>
    <scope>IDENTIFICATION</scope>
</reference>
<gene>
    <name evidence="3" type="ORF">GPUH_LOCUS11951</name>
</gene>
<reference evidence="3 4" key="2">
    <citation type="submission" date="2018-11" db="EMBL/GenBank/DDBJ databases">
        <authorList>
            <consortium name="Pathogen Informatics"/>
        </authorList>
    </citation>
    <scope>NUCLEOTIDE SEQUENCE [LARGE SCALE GENOMIC DNA]</scope>
</reference>